<name>A0ABV8WY45_9BACI</name>
<feature type="transmembrane region" description="Helical" evidence="1">
    <location>
        <begin position="15"/>
        <end position="39"/>
    </location>
</feature>
<dbReference type="Proteomes" id="UP001595882">
    <property type="component" value="Unassembled WGS sequence"/>
</dbReference>
<evidence type="ECO:0000256" key="1">
    <source>
        <dbReference type="SAM" id="Phobius"/>
    </source>
</evidence>
<comment type="caution">
    <text evidence="2">The sequence shown here is derived from an EMBL/GenBank/DDBJ whole genome shotgun (WGS) entry which is preliminary data.</text>
</comment>
<sequence length="73" mass="8264">MNLIKESMVLPVDNLLGMLIYAVIYMLIAGLVTTLALRYIPNKIPYGVKSIILFAAILISIFLWWQTIIKPTI</sequence>
<evidence type="ECO:0000313" key="3">
    <source>
        <dbReference type="Proteomes" id="UP001595882"/>
    </source>
</evidence>
<evidence type="ECO:0000313" key="2">
    <source>
        <dbReference type="EMBL" id="MFC4404780.1"/>
    </source>
</evidence>
<protein>
    <submittedName>
        <fullName evidence="2">Uncharacterized protein</fullName>
    </submittedName>
</protein>
<keyword evidence="1" id="KW-0812">Transmembrane</keyword>
<dbReference type="RefSeq" id="WP_390253745.1">
    <property type="nucleotide sequence ID" value="NZ_JBHSDT010000008.1"/>
</dbReference>
<gene>
    <name evidence="2" type="ORF">ACFOY7_17050</name>
</gene>
<reference evidence="3" key="1">
    <citation type="journal article" date="2019" name="Int. J. Syst. Evol. Microbiol.">
        <title>The Global Catalogue of Microorganisms (GCM) 10K type strain sequencing project: providing services to taxonomists for standard genome sequencing and annotation.</title>
        <authorList>
            <consortium name="The Broad Institute Genomics Platform"/>
            <consortium name="The Broad Institute Genome Sequencing Center for Infectious Disease"/>
            <person name="Wu L."/>
            <person name="Ma J."/>
        </authorList>
    </citation>
    <scope>NUCLEOTIDE SEQUENCE [LARGE SCALE GENOMIC DNA]</scope>
    <source>
        <strain evidence="3">CCUG 37865</strain>
    </source>
</reference>
<keyword evidence="1" id="KW-1133">Transmembrane helix</keyword>
<dbReference type="EMBL" id="JBHSDT010000008">
    <property type="protein sequence ID" value="MFC4404780.1"/>
    <property type="molecule type" value="Genomic_DNA"/>
</dbReference>
<proteinExistence type="predicted"/>
<accession>A0ABV8WY45</accession>
<feature type="transmembrane region" description="Helical" evidence="1">
    <location>
        <begin position="51"/>
        <end position="69"/>
    </location>
</feature>
<keyword evidence="1" id="KW-0472">Membrane</keyword>
<keyword evidence="3" id="KW-1185">Reference proteome</keyword>
<organism evidence="2 3">
    <name type="scientific">Gracilibacillus xinjiangensis</name>
    <dbReference type="NCBI Taxonomy" id="1193282"/>
    <lineage>
        <taxon>Bacteria</taxon>
        <taxon>Bacillati</taxon>
        <taxon>Bacillota</taxon>
        <taxon>Bacilli</taxon>
        <taxon>Bacillales</taxon>
        <taxon>Bacillaceae</taxon>
        <taxon>Gracilibacillus</taxon>
    </lineage>
</organism>